<name>A0A975ERW0_9RHOB</name>
<dbReference type="InterPro" id="IPR041246">
    <property type="entry name" value="Bact_MG10"/>
</dbReference>
<dbReference type="InterPro" id="IPR021868">
    <property type="entry name" value="Alpha_2_Macroglob_MG3"/>
</dbReference>
<dbReference type="Pfam" id="PF21142">
    <property type="entry name" value="A2M_bMG2"/>
    <property type="match status" value="1"/>
</dbReference>
<dbReference type="InterPro" id="IPR002890">
    <property type="entry name" value="MG2"/>
</dbReference>
<evidence type="ECO:0000256" key="5">
    <source>
        <dbReference type="SAM" id="SignalP"/>
    </source>
</evidence>
<evidence type="ECO:0000259" key="6">
    <source>
        <dbReference type="SMART" id="SM01359"/>
    </source>
</evidence>
<keyword evidence="2 5" id="KW-0732">Signal</keyword>
<sequence length="1808" mass="195124">MRFLVRILAILSLVTAAQAQEQLIPERWVVVSPDTDFYGADLTPMFDTSYEACINACLADAACAAFTYNNSKNACFPKTGVERRDAFEGATSAEVFTSRPNARVAAKTRRAELNFLSDGDLFAAYELATRIGRLHASGPWSVDEMIDAMTDRRSRGQFDSAMRWAGGAVAKTDSADLWLQYAQLNLSIRENGQLQNKHRNRAFSAMINAYLRGSSPAFRASVLGDMAQILPDLGRGRDSIDALRLAQATQPRLDFETALNDAIAKYGFRITDSSVDSDAASPRICSQFSEPLRKSGVDYSPFVKRADQRLAVVAEGNQLCVSGLTHGERYTLTFREGLPAESGETLVRDTSLNLYVRDRTPALRFPGRAYVLPRTPDAGIPIETVNLDQVELTLRQVSDRNLLRAIQDSYFGQPLSVWQERTFDREIAETVWTGTGQVENTLNQDMLTRLPVGEIINDLDPGIYALTAAIAGDDPYEETDATQWFVLSDLGVTTMSGTDGLHVVVQSLTDVQALADTKVTLLSRANRVLAESVTDGAGYARFDAGLTRGTGGAAPALLLLENGEDMAFLSLTDPAFDLSDRGVEGRPPAPPLDLFVATDRGAYRAGETIYATALLRGDQAEAIQGLPITAIIKRPDGVEYTRIVSTQDQAGGRVFEIPVAASAPRGSYAMSFYSDTKAPALAVHSVLVEDFIPERIDFELSLPDGPLHLGDRPPLTIEARYLFGAPGADLPVDGQVTLRAQNALAGYPGYQFGRYDERFNPRTNGFGPERTDAAGQVTLELPLPNVDAAQPLVADLTVWMSEGAGRPVERRTSAEVISARDMIGIKPLFDDIVAENGEARFEVIALESGLIRVEKPVTWTLNRVHTRYQWYQLYGNWNWEPVTRRERVAGGNAVLGADPLRIAAPVEWGQYELVVESTQGTYVASAVEFYAGWYAPADVSETPDTLELSLDKDMYRPGDTARLRIVPRAAGTALVSVVSNRLIAMQTVEVGEGATLIDIPVTDDWGAGAYVTASLVRPMDVDNGLNPSRALGLSYAKVDPGSKLLDVTLTAPEQMEPNAPLTVGIDVEGVTAGETAYVTLAAVDVGILNLTGFQSPDPEAHYFGQRRLGIEIRDIYGRLINGMNGAMGSVRSGGDAMAQVGLQSPPPTEELVAFFSGPIAVDANGQAEVSFDMPDFNGTVKLMAVAWSASAVGQADRDVLVRNPIVLSASLPRFLAPGDTSRLLLDITHAEGPAGRVGLDVFATGGVQLDLRTTPRGVDLAELETQKLVIPLSVDSVGDHLISIALTTPGGKLLTKDLTLPVRQNDPEVSTTQRLTLAAGGTLSFDQGLFADLRPGTASSVISAGPLARFDAPGLLAALDRYPYGCTEQITSGALPLLYFDDLSAALGLGDRDRIQERVDQAIAQILTRQSSNGAFGLWRPGTGDLWLDAYVSDFLSQARAQGYNVPQLAFRQAMDNLRNRVNFAPDFDSDGGPIAYALMVLAREGAAAIGDLRYYADVKAEAFDTPLAAAQLGAALAFYGDQLRSDRMFAAAARQIASRTTDETSQSWRADYGSNLRDAAGLLTLAVGAGSEVVNRNALAQRISSTSRAMSTQESAWALMAAHALVQDPATSGLLVNGAPIDGPFLLTEAGTFFDPIDITNTSAQPTDVTVTTVGVPTFDVPAGGYGYAITRDYFTMEGAPIDPSLVRVGDRFVTVLRVKPFETGGARLMVNDPLPAGFEIDNPNLLRSGDLRDLSWLELNGATHTEFRSDRFLAAVDWRSDQAFQLAYVVRAVSPGDFHHPAASVEDMYNPRYRARTETGRLLVAQ</sequence>
<dbReference type="InterPro" id="IPR008930">
    <property type="entry name" value="Terpenoid_cyclase/PrenylTrfase"/>
</dbReference>
<dbReference type="Pfam" id="PF17962">
    <property type="entry name" value="bMG6"/>
    <property type="match status" value="1"/>
</dbReference>
<dbReference type="InterPro" id="IPR049120">
    <property type="entry name" value="A2M_bMG2"/>
</dbReference>
<dbReference type="InterPro" id="IPR051802">
    <property type="entry name" value="YfhM-like"/>
</dbReference>
<dbReference type="Pfam" id="PF14295">
    <property type="entry name" value="PAN_4"/>
    <property type="match status" value="1"/>
</dbReference>
<dbReference type="EMBL" id="CP060010">
    <property type="protein sequence ID" value="QTN37262.1"/>
    <property type="molecule type" value="Genomic_DNA"/>
</dbReference>
<dbReference type="Pfam" id="PF17972">
    <property type="entry name" value="bMG5"/>
    <property type="match status" value="1"/>
</dbReference>
<dbReference type="PIRSF" id="PIRSF038980">
    <property type="entry name" value="A2M_bac"/>
    <property type="match status" value="1"/>
</dbReference>
<evidence type="ECO:0000256" key="3">
    <source>
        <dbReference type="ARBA" id="ARBA00022737"/>
    </source>
</evidence>
<dbReference type="InterPro" id="IPR041203">
    <property type="entry name" value="Bact_A2M_MG5"/>
</dbReference>
<organism evidence="8 9">
    <name type="scientific">Cognatishimia activa</name>
    <dbReference type="NCBI Taxonomy" id="1715691"/>
    <lineage>
        <taxon>Bacteria</taxon>
        <taxon>Pseudomonadati</taxon>
        <taxon>Pseudomonadota</taxon>
        <taxon>Alphaproteobacteria</taxon>
        <taxon>Rhodobacterales</taxon>
        <taxon>Paracoccaceae</taxon>
        <taxon>Cognatishimia</taxon>
    </lineage>
</organism>
<dbReference type="Gene3D" id="2.60.40.1930">
    <property type="match status" value="1"/>
</dbReference>
<dbReference type="PANTHER" id="PTHR40094:SF1">
    <property type="entry name" value="UBIQUITIN DOMAIN-CONTAINING PROTEIN"/>
    <property type="match status" value="1"/>
</dbReference>
<dbReference type="SUPFAM" id="SSF48239">
    <property type="entry name" value="Terpenoid cyclases/Protein prenyltransferases"/>
    <property type="match status" value="1"/>
</dbReference>
<evidence type="ECO:0000256" key="1">
    <source>
        <dbReference type="ARBA" id="ARBA00010556"/>
    </source>
</evidence>
<dbReference type="CDD" id="cd02891">
    <property type="entry name" value="A2M_like"/>
    <property type="match status" value="1"/>
</dbReference>
<accession>A0A975ERW0</accession>
<feature type="domain" description="Alpha-2-macroglobulin bait region" evidence="6">
    <location>
        <begin position="946"/>
        <end position="1090"/>
    </location>
</feature>
<dbReference type="Gene3D" id="3.50.4.10">
    <property type="entry name" value="Hepatocyte Growth Factor"/>
    <property type="match status" value="1"/>
</dbReference>
<dbReference type="SMART" id="SM01359">
    <property type="entry name" value="A2M_N_2"/>
    <property type="match status" value="1"/>
</dbReference>
<dbReference type="PANTHER" id="PTHR40094">
    <property type="entry name" value="ALPHA-2-MACROGLOBULIN HOMOLOG"/>
    <property type="match status" value="1"/>
</dbReference>
<keyword evidence="3" id="KW-0677">Repeat</keyword>
<evidence type="ECO:0000256" key="2">
    <source>
        <dbReference type="ARBA" id="ARBA00022729"/>
    </source>
</evidence>
<dbReference type="Proteomes" id="UP000665026">
    <property type="component" value="Chromosome"/>
</dbReference>
<feature type="chain" id="PRO_5037110288" evidence="5">
    <location>
        <begin position="20"/>
        <end position="1808"/>
    </location>
</feature>
<dbReference type="InterPro" id="IPR000177">
    <property type="entry name" value="Apple"/>
</dbReference>
<dbReference type="Pfam" id="PF11974">
    <property type="entry name" value="bMG3"/>
    <property type="match status" value="1"/>
</dbReference>
<dbReference type="Pfam" id="PF01835">
    <property type="entry name" value="MG2"/>
    <property type="match status" value="1"/>
</dbReference>
<dbReference type="GO" id="GO:0005615">
    <property type="term" value="C:extracellular space"/>
    <property type="evidence" value="ECO:0007669"/>
    <property type="project" value="InterPro"/>
</dbReference>
<dbReference type="Gene3D" id="1.50.10.20">
    <property type="match status" value="1"/>
</dbReference>
<dbReference type="InterPro" id="IPR011626">
    <property type="entry name" value="Alpha-macroglobulin_TED"/>
</dbReference>
<reference evidence="8" key="1">
    <citation type="submission" date="2020-07" db="EMBL/GenBank/DDBJ databases">
        <title>Genome sequences of bacteria associated with the marine, planktonic diatom Thalassiosira profunda strain ECT2AJA-044.</title>
        <authorList>
            <person name="Gargas C.B."/>
            <person name="Roberts W.R."/>
            <person name="Alverson A.J."/>
        </authorList>
    </citation>
    <scope>NUCLEOTIDE SEQUENCE</scope>
    <source>
        <strain evidence="8">ECT2AJA-044</strain>
    </source>
</reference>
<dbReference type="InterPro" id="IPR011625">
    <property type="entry name" value="A2M_N_BRD"/>
</dbReference>
<dbReference type="RefSeq" id="WP_209357970.1">
    <property type="nucleotide sequence ID" value="NZ_CP060010.1"/>
</dbReference>
<protein>
    <submittedName>
        <fullName evidence="8">Alpha-2-macroglobulin family protein</fullName>
    </submittedName>
</protein>
<evidence type="ECO:0000313" key="9">
    <source>
        <dbReference type="Proteomes" id="UP000665026"/>
    </source>
</evidence>
<gene>
    <name evidence="8" type="ORF">HZ995_07120</name>
</gene>
<evidence type="ECO:0000256" key="4">
    <source>
        <dbReference type="ARBA" id="ARBA00023157"/>
    </source>
</evidence>
<keyword evidence="4" id="KW-1015">Disulfide bond</keyword>
<dbReference type="InterPro" id="IPR003609">
    <property type="entry name" value="Pan_app"/>
</dbReference>
<dbReference type="GO" id="GO:0006508">
    <property type="term" value="P:proteolysis"/>
    <property type="evidence" value="ECO:0007669"/>
    <property type="project" value="InterPro"/>
</dbReference>
<dbReference type="CDD" id="cd01100">
    <property type="entry name" value="APPLE_Factor_XI_like"/>
    <property type="match status" value="1"/>
</dbReference>
<dbReference type="Pfam" id="PF07678">
    <property type="entry name" value="TED_complement"/>
    <property type="match status" value="1"/>
</dbReference>
<dbReference type="KEGG" id="cact:HZ995_07120"/>
<dbReference type="InterPro" id="IPR026284">
    <property type="entry name" value="A2MG_proteobact"/>
</dbReference>
<dbReference type="GO" id="GO:0004866">
    <property type="term" value="F:endopeptidase inhibitor activity"/>
    <property type="evidence" value="ECO:0007669"/>
    <property type="project" value="InterPro"/>
</dbReference>
<feature type="domain" description="Alpha-2-macroglobulin" evidence="7">
    <location>
        <begin position="1152"/>
        <end position="1241"/>
    </location>
</feature>
<comment type="similarity">
    <text evidence="1">Belongs to the protease inhibitor I39 (alpha-2-macroglobulin) family. Bacterial alpha-2-macroglobulin subfamily.</text>
</comment>
<proteinExistence type="inferred from homology"/>
<dbReference type="InterPro" id="IPR041462">
    <property type="entry name" value="Bact_A2M_MG6"/>
</dbReference>
<dbReference type="InterPro" id="IPR047565">
    <property type="entry name" value="Alpha-macroglob_thiol-ester_cl"/>
</dbReference>
<dbReference type="Pfam" id="PF17973">
    <property type="entry name" value="bMG10"/>
    <property type="match status" value="1"/>
</dbReference>
<dbReference type="InterPro" id="IPR001599">
    <property type="entry name" value="Macroglobln_a2"/>
</dbReference>
<dbReference type="SMART" id="SM01419">
    <property type="entry name" value="Thiol-ester_cl"/>
    <property type="match status" value="1"/>
</dbReference>
<dbReference type="SMART" id="SM01360">
    <property type="entry name" value="A2M"/>
    <property type="match status" value="1"/>
</dbReference>
<evidence type="ECO:0000313" key="8">
    <source>
        <dbReference type="EMBL" id="QTN37262.1"/>
    </source>
</evidence>
<feature type="signal peptide" evidence="5">
    <location>
        <begin position="1"/>
        <end position="19"/>
    </location>
</feature>
<dbReference type="Pfam" id="PF00207">
    <property type="entry name" value="A2M"/>
    <property type="match status" value="1"/>
</dbReference>
<evidence type="ECO:0000259" key="7">
    <source>
        <dbReference type="SMART" id="SM01360"/>
    </source>
</evidence>
<dbReference type="Pfam" id="PF07703">
    <property type="entry name" value="A2M_BRD"/>
    <property type="match status" value="1"/>
</dbReference>